<keyword evidence="2" id="KW-1133">Transmembrane helix</keyword>
<organism evidence="3 4">
    <name type="scientific">Plasmodium relictum</name>
    <dbReference type="NCBI Taxonomy" id="85471"/>
    <lineage>
        <taxon>Eukaryota</taxon>
        <taxon>Sar</taxon>
        <taxon>Alveolata</taxon>
        <taxon>Apicomplexa</taxon>
        <taxon>Aconoidasida</taxon>
        <taxon>Haemosporida</taxon>
        <taxon>Plasmodiidae</taxon>
        <taxon>Plasmodium</taxon>
        <taxon>Plasmodium (Haemamoeba)</taxon>
    </lineage>
</organism>
<reference evidence="3 4" key="1">
    <citation type="submission" date="2015-04" db="EMBL/GenBank/DDBJ databases">
        <authorList>
            <consortium name="Pathogen Informatics"/>
        </authorList>
    </citation>
    <scope>NUCLEOTIDE SEQUENCE [LARGE SCALE GENOMIC DNA]</scope>
    <source>
        <strain evidence="3 4">SGS1</strain>
    </source>
</reference>
<evidence type="ECO:0000256" key="1">
    <source>
        <dbReference type="SAM" id="MobiDB-lite"/>
    </source>
</evidence>
<sequence length="493" mass="55163">MFNLSMTISYFLVLVWIFDYFCNISLWISNNNFKIIPYFKIGRTLAEKKKSLKTRVKRHAHSEEEKLNKWLEDKQSELLKKIENLHENNTCNNTDFIDWMHNKTNEMILKLNTYPFPNLKRIANDSWSVWEKLKQIFDDYFAYLKDKFSCRITQFNITDITDWMHNKSMNIVKDLNLNPNPDQKKNLNETYNLWNKVSIYVKNNIMKLQNNTMLNSSSANNNLSTPTESSPTSTSLSTPTPIERTSSHSSTLSPISTLPSTSSSIPTTSPTKSSMPILPSTSSSTFNISPTSSSTPTISPTKSSISILPSTSSSTLNISPTSSSTSILSPTSTSSYDDLTNSSTAVDSTDYSSSVAPLVITGDIDASTNGLTPLILEGRSSSTYSTACTGLLCGPTIAAISAPLAIVGVAFSLVLLYKYTPIGSLLGKNNINIRKKRKRTREKLVENTMDPPELLNETGESSPKRSRLSSFLRAFGFRYRSIFPFIDEDKTMR</sequence>
<dbReference type="Proteomes" id="UP000220158">
    <property type="component" value="Unassembled WGS sequence"/>
</dbReference>
<keyword evidence="2" id="KW-0812">Transmembrane</keyword>
<feature type="compositionally biased region" description="Low complexity" evidence="1">
    <location>
        <begin position="216"/>
        <end position="335"/>
    </location>
</feature>
<dbReference type="OMA" id="RIANDSW"/>
<dbReference type="VEuPathDB" id="PlasmoDB:PRELSG_0001800"/>
<dbReference type="EMBL" id="CVMU01000044">
    <property type="protein sequence ID" value="CRG84178.1"/>
    <property type="molecule type" value="Genomic_DNA"/>
</dbReference>
<evidence type="ECO:0000313" key="3">
    <source>
        <dbReference type="EMBL" id="CRG84178.1"/>
    </source>
</evidence>
<keyword evidence="4" id="KW-1185">Reference proteome</keyword>
<name>A0A1J1GNH7_PLARL</name>
<evidence type="ECO:0000313" key="4">
    <source>
        <dbReference type="Proteomes" id="UP000220158"/>
    </source>
</evidence>
<dbReference type="RefSeq" id="XP_028531055.1">
    <property type="nucleotide sequence ID" value="XM_028677778.1"/>
</dbReference>
<feature type="transmembrane region" description="Helical" evidence="2">
    <location>
        <begin position="7"/>
        <end position="28"/>
    </location>
</feature>
<feature type="transmembrane region" description="Helical" evidence="2">
    <location>
        <begin position="397"/>
        <end position="417"/>
    </location>
</feature>
<dbReference type="AlphaFoldDB" id="A0A1J1GNH7"/>
<feature type="region of interest" description="Disordered" evidence="1">
    <location>
        <begin position="216"/>
        <end position="338"/>
    </location>
</feature>
<accession>A0A1J1GNH7</accession>
<dbReference type="GeneID" id="39733920"/>
<proteinExistence type="predicted"/>
<keyword evidence="2" id="KW-0472">Membrane</keyword>
<protein>
    <submittedName>
        <fullName evidence="3">PIR-like protein</fullName>
    </submittedName>
</protein>
<evidence type="ECO:0000256" key="2">
    <source>
        <dbReference type="SAM" id="Phobius"/>
    </source>
</evidence>
<gene>
    <name evidence="3" type="ORF">PRELSG_0001800</name>
</gene>
<dbReference type="KEGG" id="prel:PRELSG_0001800"/>